<comment type="subcellular location">
    <subcellularLocation>
        <location evidence="2">Cell membrane</location>
        <topology evidence="2">Multi-pass membrane protein</topology>
    </subcellularLocation>
</comment>
<evidence type="ECO:0000256" key="2">
    <source>
        <dbReference type="ARBA" id="ARBA00004651"/>
    </source>
</evidence>
<evidence type="ECO:0000313" key="12">
    <source>
        <dbReference type="Proteomes" id="UP000278609"/>
    </source>
</evidence>
<evidence type="ECO:0000256" key="8">
    <source>
        <dbReference type="ARBA" id="ARBA00022989"/>
    </source>
</evidence>
<comment type="function">
    <text evidence="1">Required for nicotinamide riboside transport across the inner membrane.</text>
</comment>
<feature type="transmembrane region" description="Helical" evidence="10">
    <location>
        <begin position="28"/>
        <end position="47"/>
    </location>
</feature>
<dbReference type="PANTHER" id="PTHR36122">
    <property type="entry name" value="NICOTINAMIDE RIBOSIDE TRANSPORTER PNUC"/>
    <property type="match status" value="1"/>
</dbReference>
<evidence type="ECO:0000256" key="3">
    <source>
        <dbReference type="ARBA" id="ARBA00006669"/>
    </source>
</evidence>
<organism evidence="11 12">
    <name type="scientific">Tannerella forsythia</name>
    <name type="common">Bacteroides forsythus</name>
    <dbReference type="NCBI Taxonomy" id="28112"/>
    <lineage>
        <taxon>Bacteria</taxon>
        <taxon>Pseudomonadati</taxon>
        <taxon>Bacteroidota</taxon>
        <taxon>Bacteroidia</taxon>
        <taxon>Bacteroidales</taxon>
        <taxon>Tannerellaceae</taxon>
        <taxon>Tannerella</taxon>
    </lineage>
</organism>
<evidence type="ECO:0000313" key="11">
    <source>
        <dbReference type="EMBL" id="RRD62190.1"/>
    </source>
</evidence>
<feature type="transmembrane region" description="Helical" evidence="10">
    <location>
        <begin position="6"/>
        <end position="21"/>
    </location>
</feature>
<dbReference type="PANTHER" id="PTHR36122:SF2">
    <property type="entry name" value="NICOTINAMIDE RIBOSIDE TRANSPORTER PNUC"/>
    <property type="match status" value="1"/>
</dbReference>
<dbReference type="Proteomes" id="UP000278609">
    <property type="component" value="Unassembled WGS sequence"/>
</dbReference>
<keyword evidence="9 10" id="KW-0472">Membrane</keyword>
<comment type="similarity">
    <text evidence="3">Belongs to the nicotinamide ribonucleoside (NR) uptake permease (TC 4.B.1) family.</text>
</comment>
<evidence type="ECO:0000256" key="10">
    <source>
        <dbReference type="SAM" id="Phobius"/>
    </source>
</evidence>
<dbReference type="GO" id="GO:0005886">
    <property type="term" value="C:plasma membrane"/>
    <property type="evidence" value="ECO:0007669"/>
    <property type="project" value="UniProtKB-SubCell"/>
</dbReference>
<reference evidence="11 12" key="1">
    <citation type="submission" date="2018-11" db="EMBL/GenBank/DDBJ databases">
        <title>Genomes From Bacteria Associated with the Canine Oral Cavity: a Test Case for Automated Genome-Based Taxonomic Assignment.</title>
        <authorList>
            <person name="Coil D.A."/>
            <person name="Jospin G."/>
            <person name="Darling A.E."/>
            <person name="Wallis C."/>
            <person name="Davis I.J."/>
            <person name="Harris S."/>
            <person name="Eisen J.A."/>
            <person name="Holcombe L.J."/>
            <person name="O'Flynn C."/>
        </authorList>
    </citation>
    <scope>NUCLEOTIDE SEQUENCE [LARGE SCALE GENOMIC DNA]</scope>
    <source>
        <strain evidence="11 12">OH2617_COT-023</strain>
    </source>
</reference>
<keyword evidence="8 10" id="KW-1133">Transmembrane helix</keyword>
<proteinExistence type="inferred from homology"/>
<evidence type="ECO:0000256" key="4">
    <source>
        <dbReference type="ARBA" id="ARBA00017522"/>
    </source>
</evidence>
<dbReference type="OrthoDB" id="9791248at2"/>
<dbReference type="AlphaFoldDB" id="A0A3P1XW11"/>
<keyword evidence="6" id="KW-1003">Cell membrane</keyword>
<feature type="transmembrane region" description="Helical" evidence="10">
    <location>
        <begin position="53"/>
        <end position="71"/>
    </location>
</feature>
<dbReference type="Pfam" id="PF04973">
    <property type="entry name" value="NMN_transporter"/>
    <property type="match status" value="1"/>
</dbReference>
<keyword evidence="7 10" id="KW-0812">Transmembrane</keyword>
<dbReference type="EMBL" id="RQYS01000015">
    <property type="protein sequence ID" value="RRD62190.1"/>
    <property type="molecule type" value="Genomic_DNA"/>
</dbReference>
<gene>
    <name evidence="11" type="ORF">EII40_04540</name>
</gene>
<evidence type="ECO:0000256" key="7">
    <source>
        <dbReference type="ARBA" id="ARBA00022692"/>
    </source>
</evidence>
<dbReference type="NCBIfam" id="TIGR01528">
    <property type="entry name" value="NMN_trans_PnuC"/>
    <property type="match status" value="1"/>
</dbReference>
<feature type="transmembrane region" description="Helical" evidence="10">
    <location>
        <begin position="154"/>
        <end position="171"/>
    </location>
</feature>
<feature type="transmembrane region" description="Helical" evidence="10">
    <location>
        <begin position="130"/>
        <end position="147"/>
    </location>
</feature>
<accession>A0A3P1XW11</accession>
<keyword evidence="5" id="KW-0813">Transport</keyword>
<evidence type="ECO:0000256" key="1">
    <source>
        <dbReference type="ARBA" id="ARBA00002672"/>
    </source>
</evidence>
<protein>
    <recommendedName>
        <fullName evidence="4">Nicotinamide riboside transporter PnuC</fullName>
    </recommendedName>
</protein>
<sequence>MGYELMIEIVAAAIMLIYLWLEYKASIWLWPVGVVIPLFYIYIYFVNKFYADMGINVYYLVASAYGWFRWWKSESLLKQERLESDETVVLGVTIRYTPKTYWPKLLAVFCALFALIAWVLIRFTDSPVPFGDAFTTALSIVAMWMLAQKYIEQWWFWLIVNAVSATLYFWKGMIPTAITYVVYAIVPVFGYRQWQKMMTSAATESPTNRHSR</sequence>
<feature type="transmembrane region" description="Helical" evidence="10">
    <location>
        <begin position="177"/>
        <end position="194"/>
    </location>
</feature>
<feature type="transmembrane region" description="Helical" evidence="10">
    <location>
        <begin position="105"/>
        <end position="124"/>
    </location>
</feature>
<dbReference type="InterPro" id="IPR006419">
    <property type="entry name" value="NMN_transpt_PnuC"/>
</dbReference>
<dbReference type="GO" id="GO:0034257">
    <property type="term" value="F:nicotinamide riboside transmembrane transporter activity"/>
    <property type="evidence" value="ECO:0007669"/>
    <property type="project" value="InterPro"/>
</dbReference>
<name>A0A3P1XW11_TANFO</name>
<evidence type="ECO:0000256" key="5">
    <source>
        <dbReference type="ARBA" id="ARBA00022448"/>
    </source>
</evidence>
<comment type="caution">
    <text evidence="11">The sequence shown here is derived from an EMBL/GenBank/DDBJ whole genome shotgun (WGS) entry which is preliminary data.</text>
</comment>
<evidence type="ECO:0000256" key="9">
    <source>
        <dbReference type="ARBA" id="ARBA00023136"/>
    </source>
</evidence>
<dbReference type="RefSeq" id="WP_124751091.1">
    <property type="nucleotide sequence ID" value="NZ_RQYS01000015.1"/>
</dbReference>
<evidence type="ECO:0000256" key="6">
    <source>
        <dbReference type="ARBA" id="ARBA00022475"/>
    </source>
</evidence>